<protein>
    <submittedName>
        <fullName evidence="7">Helix-turn-helix domain-containing protein</fullName>
    </submittedName>
</protein>
<dbReference type="PANTHER" id="PTHR43280:SF2">
    <property type="entry name" value="HTH-TYPE TRANSCRIPTIONAL REGULATOR EXSA"/>
    <property type="match status" value="1"/>
</dbReference>
<dbReference type="Pfam" id="PF12833">
    <property type="entry name" value="HTH_18"/>
    <property type="match status" value="1"/>
</dbReference>
<accession>A0ABX1XR96</accession>
<evidence type="ECO:0000256" key="2">
    <source>
        <dbReference type="ARBA" id="ARBA00023125"/>
    </source>
</evidence>
<keyword evidence="5" id="KW-1133">Transmembrane helix</keyword>
<feature type="transmembrane region" description="Helical" evidence="5">
    <location>
        <begin position="29"/>
        <end position="48"/>
    </location>
</feature>
<sequence>MGTFTMLFKRERSVNVNVNKGRHRVFARILVPYLVFLMLPMIIGWVIYEKTTALIESEATASHMNLLEQSKDILDRRLEEIASITQQLAADTRIMRFQSVTDPFEGTNTYRILDTNKSLYDYRMSNNFIFNYYVLFKNSEMVLTPGASYSFQHFFDRVAHYSKHDYDSWYDFVSKQFHTRKTFASEEVIVQGVPYSMLTYMQSLGYPGNPQGAIAVMIDQKEIQKLFQGLNISEGGWAYIVDGEGKIISELSASKAPLPIEIGNLIGNKGVIEKSLQSKQMMITYTKSSYNGWTYLVGEPTFVVLEKVRYIQKIIFSLTFVFLVVGVFIAYVLAYRNSKPLRNIVNMILEKADVISHQRDAFGLIGETVTGLFHNNHRMKSEIEQQVPLLRAAYFQRLLNGQFISARDADALLKHVGMDLQGMSYRVAVVHLRGFDNGYNNDLLEELDMKRLLAKEMLRRTIDQEGFVYDIAEDQFGVLFCYRAEQPEPYKEPIELKLKEVNEEMKSQLKLVSVYGVGGLCDSITSISRSYEQAREALNVQLWKNENEIVWYDELPTDMNNYYFPQDVEIRLINLAKAGDHAEVQHTLDEIYHENFELRHLSFAVMQLFLFEMWGSLVKLLPQMELDQQEVYKRIQSLSNEIDSYENMRKNYQSIRATYKWICESVNEHKKSQNVQLIQSILGMLQNAYMDSELCLDVVADRFRISKVYLSQFFKEQTGINFSDYLENLRMDRAKDLLQTTELTILEISDKVGYSSSNTFCRAFKRLHGVSATSYKKLHG</sequence>
<dbReference type="InterPro" id="IPR009057">
    <property type="entry name" value="Homeodomain-like_sf"/>
</dbReference>
<feature type="transmembrane region" description="Helical" evidence="5">
    <location>
        <begin position="314"/>
        <end position="334"/>
    </location>
</feature>
<keyword evidence="5" id="KW-0472">Membrane</keyword>
<dbReference type="Proteomes" id="UP000616779">
    <property type="component" value="Unassembled WGS sequence"/>
</dbReference>
<dbReference type="SUPFAM" id="SSF46689">
    <property type="entry name" value="Homeodomain-like"/>
    <property type="match status" value="1"/>
</dbReference>
<evidence type="ECO:0000256" key="5">
    <source>
        <dbReference type="SAM" id="Phobius"/>
    </source>
</evidence>
<organism evidence="7 8">
    <name type="scientific">Paenibacillus phytorum</name>
    <dbReference type="NCBI Taxonomy" id="2654977"/>
    <lineage>
        <taxon>Bacteria</taxon>
        <taxon>Bacillati</taxon>
        <taxon>Bacillota</taxon>
        <taxon>Bacilli</taxon>
        <taxon>Bacillales</taxon>
        <taxon>Paenibacillaceae</taxon>
        <taxon>Paenibacillus</taxon>
    </lineage>
</organism>
<keyword evidence="4" id="KW-0175">Coiled coil</keyword>
<evidence type="ECO:0000256" key="1">
    <source>
        <dbReference type="ARBA" id="ARBA00023015"/>
    </source>
</evidence>
<evidence type="ECO:0000256" key="3">
    <source>
        <dbReference type="ARBA" id="ARBA00023163"/>
    </source>
</evidence>
<evidence type="ECO:0000259" key="6">
    <source>
        <dbReference type="PROSITE" id="PS01124"/>
    </source>
</evidence>
<keyword evidence="5" id="KW-0812">Transmembrane</keyword>
<dbReference type="PROSITE" id="PS01124">
    <property type="entry name" value="HTH_ARAC_FAMILY_2"/>
    <property type="match status" value="1"/>
</dbReference>
<keyword evidence="2" id="KW-0238">DNA-binding</keyword>
<dbReference type="PANTHER" id="PTHR43280">
    <property type="entry name" value="ARAC-FAMILY TRANSCRIPTIONAL REGULATOR"/>
    <property type="match status" value="1"/>
</dbReference>
<dbReference type="SMART" id="SM00342">
    <property type="entry name" value="HTH_ARAC"/>
    <property type="match status" value="1"/>
</dbReference>
<evidence type="ECO:0000256" key="4">
    <source>
        <dbReference type="SAM" id="Coils"/>
    </source>
</evidence>
<dbReference type="Pfam" id="PF17853">
    <property type="entry name" value="GGDEF_2"/>
    <property type="match status" value="1"/>
</dbReference>
<dbReference type="PROSITE" id="PS00041">
    <property type="entry name" value="HTH_ARAC_FAMILY_1"/>
    <property type="match status" value="1"/>
</dbReference>
<evidence type="ECO:0000313" key="7">
    <source>
        <dbReference type="EMBL" id="NOU70566.1"/>
    </source>
</evidence>
<feature type="coiled-coil region" evidence="4">
    <location>
        <begin position="628"/>
        <end position="655"/>
    </location>
</feature>
<dbReference type="InterPro" id="IPR018060">
    <property type="entry name" value="HTH_AraC"/>
</dbReference>
<comment type="caution">
    <text evidence="7">The sequence shown here is derived from an EMBL/GenBank/DDBJ whole genome shotgun (WGS) entry which is preliminary data.</text>
</comment>
<name>A0ABX1XR96_9BACL</name>
<dbReference type="InterPro" id="IPR018062">
    <property type="entry name" value="HTH_AraC-typ_CS"/>
</dbReference>
<dbReference type="Gene3D" id="1.10.10.60">
    <property type="entry name" value="Homeodomain-like"/>
    <property type="match status" value="2"/>
</dbReference>
<keyword evidence="3" id="KW-0804">Transcription</keyword>
<reference evidence="7 8" key="1">
    <citation type="submission" date="2019-10" db="EMBL/GenBank/DDBJ databases">
        <title>Description of Paenibacillus terrestris sp. nov.</title>
        <authorList>
            <person name="Carlier A."/>
            <person name="Qi S."/>
        </authorList>
    </citation>
    <scope>NUCLEOTIDE SEQUENCE [LARGE SCALE GENOMIC DNA]</scope>
    <source>
        <strain evidence="7 8">LMG 31458</strain>
    </source>
</reference>
<proteinExistence type="predicted"/>
<dbReference type="Gene3D" id="3.30.450.20">
    <property type="entry name" value="PAS domain"/>
    <property type="match status" value="1"/>
</dbReference>
<keyword evidence="1" id="KW-0805">Transcription regulation</keyword>
<evidence type="ECO:0000313" key="8">
    <source>
        <dbReference type="Proteomes" id="UP000616779"/>
    </source>
</evidence>
<dbReference type="InterPro" id="IPR041522">
    <property type="entry name" value="CdaR_GGDEF"/>
</dbReference>
<feature type="domain" description="HTH araC/xylS-type" evidence="6">
    <location>
        <begin position="679"/>
        <end position="778"/>
    </location>
</feature>
<gene>
    <name evidence="7" type="ORF">GC098_03785</name>
</gene>
<keyword evidence="8" id="KW-1185">Reference proteome</keyword>
<dbReference type="EMBL" id="WHOA01000023">
    <property type="protein sequence ID" value="NOU70566.1"/>
    <property type="molecule type" value="Genomic_DNA"/>
</dbReference>